<dbReference type="EMBL" id="CP078073">
    <property type="protein sequence ID" value="QXL89502.1"/>
    <property type="molecule type" value="Genomic_DNA"/>
</dbReference>
<dbReference type="RefSeq" id="WP_257892538.1">
    <property type="nucleotide sequence ID" value="NZ_JAIMBW010000001.1"/>
</dbReference>
<dbReference type="EMBL" id="JAIMBW010000001">
    <property type="protein sequence ID" value="MBY4892776.1"/>
    <property type="molecule type" value="Genomic_DNA"/>
</dbReference>
<keyword evidence="3" id="KW-1185">Reference proteome</keyword>
<protein>
    <submittedName>
        <fullName evidence="2">DUF1636 domain-containing protein</fullName>
    </submittedName>
</protein>
<evidence type="ECO:0000313" key="1">
    <source>
        <dbReference type="EMBL" id="MBY4892776.1"/>
    </source>
</evidence>
<reference evidence="2 3" key="1">
    <citation type="submission" date="2021-07" db="EMBL/GenBank/DDBJ databases">
        <title>Karlodiniumbacter phycospheric gen. nov., sp. nov., a phycosphere bacterium isolated from karlodinium veneficum.</title>
        <authorList>
            <person name="Peng Y."/>
            <person name="Jiang L."/>
            <person name="Lee J."/>
        </authorList>
    </citation>
    <scope>NUCLEOTIDE SEQUENCE</scope>
    <source>
        <strain evidence="2 3">N5</strain>
    </source>
</reference>
<gene>
    <name evidence="1" type="ORF">KUL25_08370</name>
    <name evidence="2" type="ORF">KUL25_08375</name>
</gene>
<dbReference type="Proteomes" id="UP000693972">
    <property type="component" value="Unassembled WGS sequence"/>
</dbReference>
<dbReference type="AlphaFoldDB" id="A0A975TXQ6"/>
<evidence type="ECO:0000313" key="3">
    <source>
        <dbReference type="Proteomes" id="UP000693972"/>
    </source>
</evidence>
<evidence type="ECO:0000313" key="2">
    <source>
        <dbReference type="EMBL" id="QXL89502.1"/>
    </source>
</evidence>
<proteinExistence type="predicted"/>
<sequence>MTNDTTRAPAPIPAQTPTEVLVCVKCLRGTDAPEEGLRPGERLYNELIQREMPEGVTIRPMECLQNCDSGCSVAIRGGDARWTYVYGNFQEGSHPDMLAEGIALYHATDDGLIPWRARPEHFKRNCIARIPPVSPKES</sequence>
<name>A0A975TXQ6_9RHOB</name>
<organism evidence="2">
    <name type="scientific">Gymnodinialimonas phycosphaerae</name>
    <dbReference type="NCBI Taxonomy" id="2841589"/>
    <lineage>
        <taxon>Bacteria</taxon>
        <taxon>Pseudomonadati</taxon>
        <taxon>Pseudomonadota</taxon>
        <taxon>Alphaproteobacteria</taxon>
        <taxon>Rhodobacterales</taxon>
        <taxon>Paracoccaceae</taxon>
        <taxon>Gymnodinialimonas</taxon>
    </lineage>
</organism>
<dbReference type="Pfam" id="PF07845">
    <property type="entry name" value="DUF1636"/>
    <property type="match status" value="1"/>
</dbReference>
<accession>A0A975TXQ6</accession>
<dbReference type="InterPro" id="IPR012863">
    <property type="entry name" value="DUF1636"/>
</dbReference>